<dbReference type="InterPro" id="IPR001611">
    <property type="entry name" value="Leu-rich_rpt"/>
</dbReference>
<evidence type="ECO:0000313" key="5">
    <source>
        <dbReference type="EMBL" id="CAF0789460.1"/>
    </source>
</evidence>
<keyword evidence="6" id="KW-1185">Reference proteome</keyword>
<dbReference type="SMART" id="SM00369">
    <property type="entry name" value="LRR_TYP"/>
    <property type="match status" value="5"/>
</dbReference>
<reference evidence="5" key="1">
    <citation type="submission" date="2021-02" db="EMBL/GenBank/DDBJ databases">
        <authorList>
            <person name="Nowell W R."/>
        </authorList>
    </citation>
    <scope>NUCLEOTIDE SEQUENCE</scope>
</reference>
<dbReference type="SMART" id="SM00873">
    <property type="entry name" value="B3_4"/>
    <property type="match status" value="1"/>
</dbReference>
<evidence type="ECO:0000256" key="3">
    <source>
        <dbReference type="SAM" id="MobiDB-lite"/>
    </source>
</evidence>
<gene>
    <name evidence="5" type="ORF">XAT740_LOCUS2404</name>
</gene>
<keyword evidence="2" id="KW-0677">Repeat</keyword>
<dbReference type="InterPro" id="IPR003591">
    <property type="entry name" value="Leu-rich_rpt_typical-subtyp"/>
</dbReference>
<dbReference type="Proteomes" id="UP000663828">
    <property type="component" value="Unassembled WGS sequence"/>
</dbReference>
<dbReference type="GO" id="GO:0004826">
    <property type="term" value="F:phenylalanine-tRNA ligase activity"/>
    <property type="evidence" value="ECO:0007669"/>
    <property type="project" value="InterPro"/>
</dbReference>
<proteinExistence type="predicted"/>
<dbReference type="EMBL" id="CAJNOR010000083">
    <property type="protein sequence ID" value="CAF0789460.1"/>
    <property type="molecule type" value="Genomic_DNA"/>
</dbReference>
<organism evidence="5 6">
    <name type="scientific">Adineta ricciae</name>
    <name type="common">Rotifer</name>
    <dbReference type="NCBI Taxonomy" id="249248"/>
    <lineage>
        <taxon>Eukaryota</taxon>
        <taxon>Metazoa</taxon>
        <taxon>Spiralia</taxon>
        <taxon>Gnathifera</taxon>
        <taxon>Rotifera</taxon>
        <taxon>Eurotatoria</taxon>
        <taxon>Bdelloidea</taxon>
        <taxon>Adinetida</taxon>
        <taxon>Adinetidae</taxon>
        <taxon>Adineta</taxon>
    </lineage>
</organism>
<evidence type="ECO:0000256" key="1">
    <source>
        <dbReference type="ARBA" id="ARBA00022614"/>
    </source>
</evidence>
<dbReference type="AlphaFoldDB" id="A0A813RU62"/>
<dbReference type="PANTHER" id="PTHR10947:SF3">
    <property type="entry name" value="LEUCINE-RICH REPEAT-CONTAINING PROTEIN 47"/>
    <property type="match status" value="1"/>
</dbReference>
<evidence type="ECO:0000256" key="2">
    <source>
        <dbReference type="ARBA" id="ARBA00022737"/>
    </source>
</evidence>
<evidence type="ECO:0000313" key="6">
    <source>
        <dbReference type="Proteomes" id="UP000663828"/>
    </source>
</evidence>
<name>A0A813RU62_ADIRI</name>
<dbReference type="Pfam" id="PF13855">
    <property type="entry name" value="LRR_8"/>
    <property type="match status" value="1"/>
</dbReference>
<dbReference type="SMART" id="SM00364">
    <property type="entry name" value="LRR_BAC"/>
    <property type="match status" value="4"/>
</dbReference>
<dbReference type="GO" id="GO:0003723">
    <property type="term" value="F:RNA binding"/>
    <property type="evidence" value="ECO:0007669"/>
    <property type="project" value="InterPro"/>
</dbReference>
<dbReference type="InterPro" id="IPR032675">
    <property type="entry name" value="LRR_dom_sf"/>
</dbReference>
<accession>A0A813RU62</accession>
<dbReference type="SUPFAM" id="SSF52058">
    <property type="entry name" value="L domain-like"/>
    <property type="match status" value="1"/>
</dbReference>
<protein>
    <recommendedName>
        <fullName evidence="4">B3/B4 tRNA-binding domain-containing protein</fullName>
    </recommendedName>
</protein>
<feature type="region of interest" description="Disordered" evidence="3">
    <location>
        <begin position="247"/>
        <end position="268"/>
    </location>
</feature>
<dbReference type="InterPro" id="IPR045060">
    <property type="entry name" value="Phe-tRNA-ligase_IIc_bsu"/>
</dbReference>
<dbReference type="PANTHER" id="PTHR10947">
    <property type="entry name" value="PHENYLALANYL-TRNA SYNTHETASE BETA CHAIN AND LEUCINE-RICH REPEAT-CONTAINING PROTEIN 47"/>
    <property type="match status" value="1"/>
</dbReference>
<feature type="compositionally biased region" description="Low complexity" evidence="3">
    <location>
        <begin position="254"/>
        <end position="268"/>
    </location>
</feature>
<dbReference type="GO" id="GO:0006432">
    <property type="term" value="P:phenylalanyl-tRNA aminoacylation"/>
    <property type="evidence" value="ECO:0007669"/>
    <property type="project" value="InterPro"/>
</dbReference>
<dbReference type="PROSITE" id="PS51450">
    <property type="entry name" value="LRR"/>
    <property type="match status" value="4"/>
</dbReference>
<dbReference type="Gene3D" id="3.80.10.10">
    <property type="entry name" value="Ribonuclease Inhibitor"/>
    <property type="match status" value="1"/>
</dbReference>
<comment type="caution">
    <text evidence="5">The sequence shown here is derived from an EMBL/GenBank/DDBJ whole genome shotgun (WGS) entry which is preliminary data.</text>
</comment>
<evidence type="ECO:0000259" key="4">
    <source>
        <dbReference type="SMART" id="SM00873"/>
    </source>
</evidence>
<feature type="domain" description="B3/B4 tRNA-binding" evidence="4">
    <location>
        <begin position="302"/>
        <end position="480"/>
    </location>
</feature>
<dbReference type="InterPro" id="IPR005146">
    <property type="entry name" value="B3/B4_tRNA-bd"/>
</dbReference>
<dbReference type="Gene3D" id="3.50.40.10">
    <property type="entry name" value="Phenylalanyl-trna Synthetase, Chain B, domain 3"/>
    <property type="match status" value="1"/>
</dbReference>
<sequence>MVWPEVEQVASNHRYELVLSGDKLRKYYEEKQALDETIWTLKQLNFLEISQCPSIEYLSGDIGKLTHLSTLTLTSNKLKEIPIEVKLLVDLRHLNLSNNQIQRLNDDLFEKLDHLETLNLSQNLLEQLPQFSPQNQKLAVVNLSHNQLESLPDIPVELENLSSMDLSGNRFKDFPMTLCRIHSLKTLLIESNQLTEIPCQLSQLHKLKELRFKSNPLKDNRLKKLMEQDKIKPVLEYLAKQWTEQHKSSASTTAKPAQPKQQQQQKAKQNVEIQDKIEILHFDPAGDLKGRQITLLPRVISVRPHILCCILRNVDLATPGNLKKFLNLQNELHDDICQKRTLATIGTHDLSLISGDLVYDARNPDDIGLVPLGKGPKLVSARDFYDQLCRDAEHERKLKKRNQLSGLHKYLTLLEDQNEFPCLSDQDRYVISLPPLTNAERSKLSPTSDSIFVEITSGHSMDICRRVMDAFLRQVLENQLGKKANEEEKTFRQVLTLQQTRVVDDKGQLKTTFPSRTDLDWNEVSQGKIFIERLSNEK</sequence>
<keyword evidence="1" id="KW-0433">Leucine-rich repeat</keyword>
<dbReference type="InterPro" id="IPR020825">
    <property type="entry name" value="Phe-tRNA_synthase-like_B3/B4"/>
</dbReference>